<dbReference type="STRING" id="135826.KP77_28250"/>
<dbReference type="AlphaFoldDB" id="A0A0C2VRS6"/>
<accession>A0A0C2VRS6</accession>
<gene>
    <name evidence="1" type="ORF">KP77_28250</name>
</gene>
<evidence type="ECO:0000313" key="1">
    <source>
        <dbReference type="EMBL" id="KIL46698.1"/>
    </source>
</evidence>
<sequence length="45" mass="5398">MNVNEDPDGIPTYSISNYKKENCSYYIKCRDEEAAFEWIEKFEKV</sequence>
<comment type="caution">
    <text evidence="1">The sequence shown here is derived from an EMBL/GenBank/DDBJ whole genome shotgun (WGS) entry which is preliminary data.</text>
</comment>
<reference evidence="1 2" key="1">
    <citation type="submission" date="2015-01" db="EMBL/GenBank/DDBJ databases">
        <title>Genome sequence of Jeotgalibacillus alimentarius.</title>
        <authorList>
            <person name="Goh K.M."/>
            <person name="Chan K.-G."/>
            <person name="Yaakop A.S."/>
            <person name="Ee R."/>
            <person name="Gan H.M."/>
            <person name="Chan C.S."/>
        </authorList>
    </citation>
    <scope>NUCLEOTIDE SEQUENCE [LARGE SCALE GENOMIC DNA]</scope>
    <source>
        <strain evidence="1 2">YKJ-13</strain>
    </source>
</reference>
<evidence type="ECO:0000313" key="2">
    <source>
        <dbReference type="Proteomes" id="UP000031950"/>
    </source>
</evidence>
<protein>
    <submittedName>
        <fullName evidence="1">Uncharacterized protein</fullName>
    </submittedName>
</protein>
<proteinExistence type="predicted"/>
<organism evidence="1 2">
    <name type="scientific">Jeotgalibacillus alimentarius</name>
    <dbReference type="NCBI Taxonomy" id="135826"/>
    <lineage>
        <taxon>Bacteria</taxon>
        <taxon>Bacillati</taxon>
        <taxon>Bacillota</taxon>
        <taxon>Bacilli</taxon>
        <taxon>Bacillales</taxon>
        <taxon>Caryophanaceae</taxon>
        <taxon>Jeotgalibacillus</taxon>
    </lineage>
</organism>
<keyword evidence="2" id="KW-1185">Reference proteome</keyword>
<dbReference type="EMBL" id="JXRQ01000025">
    <property type="protein sequence ID" value="KIL46698.1"/>
    <property type="molecule type" value="Genomic_DNA"/>
</dbReference>
<dbReference type="Proteomes" id="UP000031950">
    <property type="component" value="Unassembled WGS sequence"/>
</dbReference>
<name>A0A0C2VRS6_9BACL</name>
<dbReference type="PATRIC" id="fig|135826.4.peg.2809"/>